<protein>
    <submittedName>
        <fullName evidence="2">Uncharacterized protein</fullName>
    </submittedName>
</protein>
<keyword evidence="3" id="KW-1185">Reference proteome</keyword>
<evidence type="ECO:0000313" key="2">
    <source>
        <dbReference type="EMBL" id="KIM29978.1"/>
    </source>
</evidence>
<reference evidence="3" key="2">
    <citation type="submission" date="2015-01" db="EMBL/GenBank/DDBJ databases">
        <title>Evolutionary Origins and Diversification of the Mycorrhizal Mutualists.</title>
        <authorList>
            <consortium name="DOE Joint Genome Institute"/>
            <consortium name="Mycorrhizal Genomics Consortium"/>
            <person name="Kohler A."/>
            <person name="Kuo A."/>
            <person name="Nagy L.G."/>
            <person name="Floudas D."/>
            <person name="Copeland A."/>
            <person name="Barry K.W."/>
            <person name="Cichocki N."/>
            <person name="Veneault-Fourrey C."/>
            <person name="LaButti K."/>
            <person name="Lindquist E.A."/>
            <person name="Lipzen A."/>
            <person name="Lundell T."/>
            <person name="Morin E."/>
            <person name="Murat C."/>
            <person name="Riley R."/>
            <person name="Ohm R."/>
            <person name="Sun H."/>
            <person name="Tunlid A."/>
            <person name="Henrissat B."/>
            <person name="Grigoriev I.V."/>
            <person name="Hibbett D.S."/>
            <person name="Martin F."/>
        </authorList>
    </citation>
    <scope>NUCLEOTIDE SEQUENCE [LARGE SCALE GENOMIC DNA]</scope>
    <source>
        <strain evidence="3">MAFF 305830</strain>
    </source>
</reference>
<feature type="region of interest" description="Disordered" evidence="1">
    <location>
        <begin position="29"/>
        <end position="59"/>
    </location>
</feature>
<evidence type="ECO:0000313" key="3">
    <source>
        <dbReference type="Proteomes" id="UP000054097"/>
    </source>
</evidence>
<feature type="compositionally biased region" description="Polar residues" evidence="1">
    <location>
        <begin position="38"/>
        <end position="59"/>
    </location>
</feature>
<accession>A0A0C2WUV7</accession>
<dbReference type="EMBL" id="KN824286">
    <property type="protein sequence ID" value="KIM29978.1"/>
    <property type="molecule type" value="Genomic_DNA"/>
</dbReference>
<name>A0A0C2WUV7_SERVB</name>
<dbReference type="HOGENOM" id="CLU_101883_1_0_1"/>
<proteinExistence type="predicted"/>
<gene>
    <name evidence="2" type="ORF">M408DRAFT_99741</name>
</gene>
<reference evidence="2 3" key="1">
    <citation type="submission" date="2014-04" db="EMBL/GenBank/DDBJ databases">
        <authorList>
            <consortium name="DOE Joint Genome Institute"/>
            <person name="Kuo A."/>
            <person name="Zuccaro A."/>
            <person name="Kohler A."/>
            <person name="Nagy L.G."/>
            <person name="Floudas D."/>
            <person name="Copeland A."/>
            <person name="Barry K.W."/>
            <person name="Cichocki N."/>
            <person name="Veneault-Fourrey C."/>
            <person name="LaButti K."/>
            <person name="Lindquist E.A."/>
            <person name="Lipzen A."/>
            <person name="Lundell T."/>
            <person name="Morin E."/>
            <person name="Murat C."/>
            <person name="Sun H."/>
            <person name="Tunlid A."/>
            <person name="Henrissat B."/>
            <person name="Grigoriev I.V."/>
            <person name="Hibbett D.S."/>
            <person name="Martin F."/>
            <person name="Nordberg H.P."/>
            <person name="Cantor M.N."/>
            <person name="Hua S.X."/>
        </authorList>
    </citation>
    <scope>NUCLEOTIDE SEQUENCE [LARGE SCALE GENOMIC DNA]</scope>
    <source>
        <strain evidence="2 3">MAFF 305830</strain>
    </source>
</reference>
<dbReference type="AlphaFoldDB" id="A0A0C2WUV7"/>
<sequence length="147" mass="16045">MDLFATGPSAAGYPDTTEMVSPINTNVNSIANEDRPLDSTTEEANPSTSSVQPAPLTSGSHACRRYNYICEVCGRPQDRAERARDCANKDRGLMPHACGGQCGKPNCTKAYSFEALLREHLAPPEDRDVQCPKWFVFGLSNFELSSD</sequence>
<evidence type="ECO:0000256" key="1">
    <source>
        <dbReference type="SAM" id="MobiDB-lite"/>
    </source>
</evidence>
<organism evidence="2 3">
    <name type="scientific">Serendipita vermifera MAFF 305830</name>
    <dbReference type="NCBI Taxonomy" id="933852"/>
    <lineage>
        <taxon>Eukaryota</taxon>
        <taxon>Fungi</taxon>
        <taxon>Dikarya</taxon>
        <taxon>Basidiomycota</taxon>
        <taxon>Agaricomycotina</taxon>
        <taxon>Agaricomycetes</taxon>
        <taxon>Sebacinales</taxon>
        <taxon>Serendipitaceae</taxon>
        <taxon>Serendipita</taxon>
    </lineage>
</organism>
<dbReference type="OrthoDB" id="654211at2759"/>
<dbReference type="Proteomes" id="UP000054097">
    <property type="component" value="Unassembled WGS sequence"/>
</dbReference>